<protein>
    <submittedName>
        <fullName evidence="2">Uncharacterized protein</fullName>
    </submittedName>
</protein>
<sequence>MASDLERFVSDNAIRFFGLSDKSIVDYIIASASSSKTPDALFTALNAYGLPESPDAHSFTADLFKRAPRKHKHKKHHADDSTRKQAEKEAQALKSQKYSFVLEDD</sequence>
<evidence type="ECO:0000313" key="3">
    <source>
        <dbReference type="Proteomes" id="UP000027265"/>
    </source>
</evidence>
<feature type="region of interest" description="Disordered" evidence="1">
    <location>
        <begin position="67"/>
        <end position="93"/>
    </location>
</feature>
<reference evidence="3" key="1">
    <citation type="journal article" date="2014" name="Proc. Natl. Acad. Sci. U.S.A.">
        <title>Extensive sampling of basidiomycete genomes demonstrates inadequacy of the white-rot/brown-rot paradigm for wood decay fungi.</title>
        <authorList>
            <person name="Riley R."/>
            <person name="Salamov A.A."/>
            <person name="Brown D.W."/>
            <person name="Nagy L.G."/>
            <person name="Floudas D."/>
            <person name="Held B.W."/>
            <person name="Levasseur A."/>
            <person name="Lombard V."/>
            <person name="Morin E."/>
            <person name="Otillar R."/>
            <person name="Lindquist E.A."/>
            <person name="Sun H."/>
            <person name="LaButti K.M."/>
            <person name="Schmutz J."/>
            <person name="Jabbour D."/>
            <person name="Luo H."/>
            <person name="Baker S.E."/>
            <person name="Pisabarro A.G."/>
            <person name="Walton J.D."/>
            <person name="Blanchette R.A."/>
            <person name="Henrissat B."/>
            <person name="Martin F."/>
            <person name="Cullen D."/>
            <person name="Hibbett D.S."/>
            <person name="Grigoriev I.V."/>
        </authorList>
    </citation>
    <scope>NUCLEOTIDE SEQUENCE [LARGE SCALE GENOMIC DNA]</scope>
    <source>
        <strain evidence="3">MUCL 33604</strain>
    </source>
</reference>
<feature type="non-terminal residue" evidence="2">
    <location>
        <position position="105"/>
    </location>
</feature>
<keyword evidence="3" id="KW-1185">Reference proteome</keyword>
<dbReference type="EMBL" id="KL197711">
    <property type="protein sequence ID" value="KDQ62184.1"/>
    <property type="molecule type" value="Genomic_DNA"/>
</dbReference>
<dbReference type="AlphaFoldDB" id="A0A067Q5C4"/>
<gene>
    <name evidence="2" type="ORF">JAAARDRAFT_84702</name>
</gene>
<name>A0A067Q5C4_9AGAM</name>
<dbReference type="HOGENOM" id="CLU_2298391_0_0_1"/>
<evidence type="ECO:0000313" key="2">
    <source>
        <dbReference type="EMBL" id="KDQ62184.1"/>
    </source>
</evidence>
<dbReference type="STRING" id="933084.A0A067Q5C4"/>
<dbReference type="InParanoid" id="A0A067Q5C4"/>
<proteinExistence type="predicted"/>
<dbReference type="OrthoDB" id="10253254at2759"/>
<organism evidence="2 3">
    <name type="scientific">Jaapia argillacea MUCL 33604</name>
    <dbReference type="NCBI Taxonomy" id="933084"/>
    <lineage>
        <taxon>Eukaryota</taxon>
        <taxon>Fungi</taxon>
        <taxon>Dikarya</taxon>
        <taxon>Basidiomycota</taxon>
        <taxon>Agaricomycotina</taxon>
        <taxon>Agaricomycetes</taxon>
        <taxon>Agaricomycetidae</taxon>
        <taxon>Jaapiales</taxon>
        <taxon>Jaapiaceae</taxon>
        <taxon>Jaapia</taxon>
    </lineage>
</organism>
<evidence type="ECO:0000256" key="1">
    <source>
        <dbReference type="SAM" id="MobiDB-lite"/>
    </source>
</evidence>
<feature type="compositionally biased region" description="Basic and acidic residues" evidence="1">
    <location>
        <begin position="77"/>
        <end position="91"/>
    </location>
</feature>
<accession>A0A067Q5C4</accession>
<feature type="compositionally biased region" description="Basic residues" evidence="1">
    <location>
        <begin position="67"/>
        <end position="76"/>
    </location>
</feature>
<dbReference type="Proteomes" id="UP000027265">
    <property type="component" value="Unassembled WGS sequence"/>
</dbReference>